<dbReference type="EMBL" id="MFVZ01000018">
    <property type="protein sequence ID" value="OGJ07125.1"/>
    <property type="molecule type" value="Genomic_DNA"/>
</dbReference>
<proteinExistence type="predicted"/>
<evidence type="ECO:0000313" key="1">
    <source>
        <dbReference type="EMBL" id="OGJ07125.1"/>
    </source>
</evidence>
<dbReference type="AlphaFoldDB" id="A0A1F6YL75"/>
<comment type="caution">
    <text evidence="1">The sequence shown here is derived from an EMBL/GenBank/DDBJ whole genome shotgun (WGS) entry which is preliminary data.</text>
</comment>
<organism evidence="1 2">
    <name type="scientific">Candidatus Nomurabacteria bacterium RIFOXYA2_FULL_42_12</name>
    <dbReference type="NCBI Taxonomy" id="1801801"/>
    <lineage>
        <taxon>Bacteria</taxon>
        <taxon>Candidatus Nomuraibacteriota</taxon>
    </lineage>
</organism>
<gene>
    <name evidence="1" type="ORF">A2225_02470</name>
</gene>
<dbReference type="Proteomes" id="UP000178138">
    <property type="component" value="Unassembled WGS sequence"/>
</dbReference>
<reference evidence="1 2" key="1">
    <citation type="journal article" date="2016" name="Nat. Commun.">
        <title>Thousands of microbial genomes shed light on interconnected biogeochemical processes in an aquifer system.</title>
        <authorList>
            <person name="Anantharaman K."/>
            <person name="Brown C.T."/>
            <person name="Hug L.A."/>
            <person name="Sharon I."/>
            <person name="Castelle C.J."/>
            <person name="Probst A.J."/>
            <person name="Thomas B.C."/>
            <person name="Singh A."/>
            <person name="Wilkins M.J."/>
            <person name="Karaoz U."/>
            <person name="Brodie E.L."/>
            <person name="Williams K.H."/>
            <person name="Hubbard S.S."/>
            <person name="Banfield J.F."/>
        </authorList>
    </citation>
    <scope>NUCLEOTIDE SEQUENCE [LARGE SCALE GENOMIC DNA]</scope>
</reference>
<evidence type="ECO:0000313" key="2">
    <source>
        <dbReference type="Proteomes" id="UP000178138"/>
    </source>
</evidence>
<name>A0A1F6YL75_9BACT</name>
<evidence type="ECO:0008006" key="3">
    <source>
        <dbReference type="Google" id="ProtNLM"/>
    </source>
</evidence>
<sequence length="204" mass="23506">MIFDWIKRLFEKDRPIKKEVGGFEILDGVVLGASYFSKDGKQSSALICPPIWAFNYGITNSLNRLNSVTLPPEEFQSTFNSLLDDLVAEILVYLENRLKLIVVSDKLKYKMNSVPESVKAYRNLASIEIEKLCDVPFLKAVDRARGEKHHTHKRYDANFSIINTAYDTVEKLRELTRKVREIVQDLDKKLAATHKDYEGYLSRC</sequence>
<accession>A0A1F6YL75</accession>
<protein>
    <recommendedName>
        <fullName evidence="3">Cthe-2314-like HEPN domain-containing protein</fullName>
    </recommendedName>
</protein>